<organism evidence="2 3">
    <name type="scientific">Stereocaulon virgatum</name>
    <dbReference type="NCBI Taxonomy" id="373712"/>
    <lineage>
        <taxon>Eukaryota</taxon>
        <taxon>Fungi</taxon>
        <taxon>Dikarya</taxon>
        <taxon>Ascomycota</taxon>
        <taxon>Pezizomycotina</taxon>
        <taxon>Lecanoromycetes</taxon>
        <taxon>OSLEUM clade</taxon>
        <taxon>Lecanoromycetidae</taxon>
        <taxon>Lecanorales</taxon>
        <taxon>Lecanorineae</taxon>
        <taxon>Stereocaulaceae</taxon>
        <taxon>Stereocaulon</taxon>
    </lineage>
</organism>
<protein>
    <recommendedName>
        <fullName evidence="1">G-patch domain-containing protein</fullName>
    </recommendedName>
</protein>
<name>A0ABR4A1K2_9LECA</name>
<dbReference type="PROSITE" id="PS50174">
    <property type="entry name" value="G_PATCH"/>
    <property type="match status" value="1"/>
</dbReference>
<dbReference type="EMBL" id="JBEFKJ010000023">
    <property type="protein sequence ID" value="KAL2039822.1"/>
    <property type="molecule type" value="Genomic_DNA"/>
</dbReference>
<dbReference type="PANTHER" id="PTHR20923:SF1">
    <property type="entry name" value="G PATCH DOMAIN AND ANKYRIN REPEAT-CONTAINING PROTEIN 1"/>
    <property type="match status" value="1"/>
</dbReference>
<dbReference type="Pfam" id="PF01585">
    <property type="entry name" value="G-patch"/>
    <property type="match status" value="1"/>
</dbReference>
<proteinExistence type="predicted"/>
<dbReference type="Proteomes" id="UP001590950">
    <property type="component" value="Unassembled WGS sequence"/>
</dbReference>
<reference evidence="2 3" key="1">
    <citation type="submission" date="2024-09" db="EMBL/GenBank/DDBJ databases">
        <title>Rethinking Asexuality: The Enigmatic Case of Functional Sexual Genes in Lepraria (Stereocaulaceae).</title>
        <authorList>
            <person name="Doellman M."/>
            <person name="Sun Y."/>
            <person name="Barcenas-Pena A."/>
            <person name="Lumbsch H.T."/>
            <person name="Grewe F."/>
        </authorList>
    </citation>
    <scope>NUCLEOTIDE SEQUENCE [LARGE SCALE GENOMIC DNA]</scope>
    <source>
        <strain evidence="2 3">Mercado 3170</strain>
    </source>
</reference>
<evidence type="ECO:0000313" key="2">
    <source>
        <dbReference type="EMBL" id="KAL2039822.1"/>
    </source>
</evidence>
<dbReference type="PANTHER" id="PTHR20923">
    <property type="entry name" value="BAT4 PROTEIN-RELATED"/>
    <property type="match status" value="1"/>
</dbReference>
<evidence type="ECO:0000259" key="1">
    <source>
        <dbReference type="PROSITE" id="PS50174"/>
    </source>
</evidence>
<sequence length="245" mass="26745">MNAIAKLTFYQSSGFMSDNEDSTPIEVQRIVGAGIKRKRIEFVPAGVSSIESSRLATSPTFTEEKYLSIVLKNGAPSRGLSATGSEVSDSSASPLQHQLGAKGAICEICRLPIKASDDASTTTTKPHEASVAHQVCLQHSHPPSHLDRNRQGIKYLSSYGWDPDSRLGLGAMGNGIRVPIKAKAKNDTAGLGIELMERYKGPEKKVELLDAKKLRKKDLEDRRKESKLQEMFYGNIDIERYLGGG</sequence>
<evidence type="ECO:0000313" key="3">
    <source>
        <dbReference type="Proteomes" id="UP001590950"/>
    </source>
</evidence>
<comment type="caution">
    <text evidence="2">The sequence shown here is derived from an EMBL/GenBank/DDBJ whole genome shotgun (WGS) entry which is preliminary data.</text>
</comment>
<dbReference type="InterPro" id="IPR039146">
    <property type="entry name" value="GPANK1"/>
</dbReference>
<dbReference type="InterPro" id="IPR000467">
    <property type="entry name" value="G_patch_dom"/>
</dbReference>
<accession>A0ABR4A1K2</accession>
<feature type="domain" description="G-patch" evidence="1">
    <location>
        <begin position="148"/>
        <end position="196"/>
    </location>
</feature>
<gene>
    <name evidence="2" type="ORF">N7G274_007222</name>
</gene>
<keyword evidence="3" id="KW-1185">Reference proteome</keyword>